<dbReference type="SUPFAM" id="SSF53756">
    <property type="entry name" value="UDP-Glycosyltransferase/glycogen phosphorylase"/>
    <property type="match status" value="1"/>
</dbReference>
<evidence type="ECO:0000259" key="1">
    <source>
        <dbReference type="Pfam" id="PF00534"/>
    </source>
</evidence>
<evidence type="ECO:0000313" key="4">
    <source>
        <dbReference type="Proteomes" id="UP001139226"/>
    </source>
</evidence>
<dbReference type="PANTHER" id="PTHR12526:SF630">
    <property type="entry name" value="GLYCOSYLTRANSFERASE"/>
    <property type="match status" value="1"/>
</dbReference>
<dbReference type="EMBL" id="JAKVTV010000001">
    <property type="protein sequence ID" value="MCH4821588.1"/>
    <property type="molecule type" value="Genomic_DNA"/>
</dbReference>
<feature type="domain" description="Glycosyltransferase subfamily 4-like N-terminal" evidence="2">
    <location>
        <begin position="60"/>
        <end position="165"/>
    </location>
</feature>
<sequence length="375" mass="42444">MSKNVLNIALLTPTNISYSETFIQAHKKLLNGKVYHYYGSIENQHLDGYGQLRGHDEIKHRLRRLIKRESHTRFLERFIEESFRDKKIDVVLAEYGDTAIPYLPVLKRLNLPLIVHFHGYDASIHKMFELTNNYKEIFEYASYVVVVSTKMRKDIIKIGCPEKKLIYNVYGPRDEFLKVTPRFSKKQFMAAGRFVDKKAPYYLILAFKEVVKEFPRAKLIIAGDGNLFQTCKNLIKFFGLENNISLPGVISSEDLRDYFTESIAFVQHSITAEHGDSEGTPLTILEASAAGLPVIATRHAGIPDVIIDQKTGLLSAEHDVASMAGNMLKILNEESAARELGAAGKINISDNFTLAHHIGRLDELFDEAIESKPLS</sequence>
<dbReference type="InterPro" id="IPR028098">
    <property type="entry name" value="Glyco_trans_4-like_N"/>
</dbReference>
<proteinExistence type="predicted"/>
<dbReference type="Pfam" id="PF13439">
    <property type="entry name" value="Glyco_transf_4"/>
    <property type="match status" value="1"/>
</dbReference>
<protein>
    <submittedName>
        <fullName evidence="3">Glycosyltransferase family 4 protein</fullName>
    </submittedName>
</protein>
<evidence type="ECO:0000259" key="2">
    <source>
        <dbReference type="Pfam" id="PF13439"/>
    </source>
</evidence>
<dbReference type="PANTHER" id="PTHR12526">
    <property type="entry name" value="GLYCOSYLTRANSFERASE"/>
    <property type="match status" value="1"/>
</dbReference>
<dbReference type="GO" id="GO:0016757">
    <property type="term" value="F:glycosyltransferase activity"/>
    <property type="evidence" value="ECO:0007669"/>
    <property type="project" value="InterPro"/>
</dbReference>
<dbReference type="Proteomes" id="UP001139226">
    <property type="component" value="Unassembled WGS sequence"/>
</dbReference>
<name>A0A9X1V2H9_9FLAO</name>
<accession>A0A9X1V2H9</accession>
<feature type="domain" description="Glycosyl transferase family 1" evidence="1">
    <location>
        <begin position="184"/>
        <end position="345"/>
    </location>
</feature>
<evidence type="ECO:0000313" key="3">
    <source>
        <dbReference type="EMBL" id="MCH4821588.1"/>
    </source>
</evidence>
<dbReference type="RefSeq" id="WP_240711728.1">
    <property type="nucleotide sequence ID" value="NZ_JAKVTV010000001.1"/>
</dbReference>
<organism evidence="3 4">
    <name type="scientific">Christiangramia lutea</name>
    <dbReference type="NCBI Taxonomy" id="1607951"/>
    <lineage>
        <taxon>Bacteria</taxon>
        <taxon>Pseudomonadati</taxon>
        <taxon>Bacteroidota</taxon>
        <taxon>Flavobacteriia</taxon>
        <taxon>Flavobacteriales</taxon>
        <taxon>Flavobacteriaceae</taxon>
        <taxon>Christiangramia</taxon>
    </lineage>
</organism>
<keyword evidence="4" id="KW-1185">Reference proteome</keyword>
<dbReference type="Pfam" id="PF00534">
    <property type="entry name" value="Glycos_transf_1"/>
    <property type="match status" value="1"/>
</dbReference>
<dbReference type="Gene3D" id="3.40.50.2000">
    <property type="entry name" value="Glycogen Phosphorylase B"/>
    <property type="match status" value="2"/>
</dbReference>
<dbReference type="InterPro" id="IPR001296">
    <property type="entry name" value="Glyco_trans_1"/>
</dbReference>
<dbReference type="AlphaFoldDB" id="A0A9X1V2H9"/>
<dbReference type="CDD" id="cd03801">
    <property type="entry name" value="GT4_PimA-like"/>
    <property type="match status" value="1"/>
</dbReference>
<gene>
    <name evidence="3" type="ORF">ML462_00245</name>
</gene>
<comment type="caution">
    <text evidence="3">The sequence shown here is derived from an EMBL/GenBank/DDBJ whole genome shotgun (WGS) entry which is preliminary data.</text>
</comment>
<reference evidence="3" key="1">
    <citation type="submission" date="2022-03" db="EMBL/GenBank/DDBJ databases">
        <title>Gramella crocea sp. nov., isolated from activated sludge of a seafood processing plant.</title>
        <authorList>
            <person name="Zhang X."/>
        </authorList>
    </citation>
    <scope>NUCLEOTIDE SEQUENCE</scope>
    <source>
        <strain evidence="3">YJ019</strain>
    </source>
</reference>